<proteinExistence type="predicted"/>
<evidence type="ECO:0000313" key="2">
    <source>
        <dbReference type="Proteomes" id="UP001064048"/>
    </source>
</evidence>
<comment type="caution">
    <text evidence="1">The sequence shown here is derived from an EMBL/GenBank/DDBJ whole genome shotgun (WGS) entry which is preliminary data.</text>
</comment>
<organism evidence="1 2">
    <name type="scientific">Choristoneura fumiferana</name>
    <name type="common">Spruce budworm moth</name>
    <name type="synonym">Archips fumiferana</name>
    <dbReference type="NCBI Taxonomy" id="7141"/>
    <lineage>
        <taxon>Eukaryota</taxon>
        <taxon>Metazoa</taxon>
        <taxon>Ecdysozoa</taxon>
        <taxon>Arthropoda</taxon>
        <taxon>Hexapoda</taxon>
        <taxon>Insecta</taxon>
        <taxon>Pterygota</taxon>
        <taxon>Neoptera</taxon>
        <taxon>Endopterygota</taxon>
        <taxon>Lepidoptera</taxon>
        <taxon>Glossata</taxon>
        <taxon>Ditrysia</taxon>
        <taxon>Tortricoidea</taxon>
        <taxon>Tortricidae</taxon>
        <taxon>Tortricinae</taxon>
        <taxon>Choristoneura</taxon>
    </lineage>
</organism>
<sequence length="76" mass="8459">MGVLALGMATSEVKRRGYCDSARRARGTAWPRASPAPPAPPRPPALRSREQHEAVGVRRLHAQAGRHRPEWDDIRI</sequence>
<protein>
    <submittedName>
        <fullName evidence="1">Uncharacterized protein</fullName>
    </submittedName>
</protein>
<reference evidence="1 2" key="1">
    <citation type="journal article" date="2022" name="Genome Biol. Evol.">
        <title>The Spruce Budworm Genome: Reconstructing the Evolutionary History of Antifreeze Proteins.</title>
        <authorList>
            <person name="Beliveau C."/>
            <person name="Gagne P."/>
            <person name="Picq S."/>
            <person name="Vernygora O."/>
            <person name="Keeling C.I."/>
            <person name="Pinkney K."/>
            <person name="Doucet D."/>
            <person name="Wen F."/>
            <person name="Johnston J.S."/>
            <person name="Maaroufi H."/>
            <person name="Boyle B."/>
            <person name="Laroche J."/>
            <person name="Dewar K."/>
            <person name="Juretic N."/>
            <person name="Blackburn G."/>
            <person name="Nisole A."/>
            <person name="Brunet B."/>
            <person name="Brandao M."/>
            <person name="Lumley L."/>
            <person name="Duan J."/>
            <person name="Quan G."/>
            <person name="Lucarotti C.J."/>
            <person name="Roe A.D."/>
            <person name="Sperling F.A.H."/>
            <person name="Levesque R.C."/>
            <person name="Cusson M."/>
        </authorList>
    </citation>
    <scope>NUCLEOTIDE SEQUENCE [LARGE SCALE GENOMIC DNA]</scope>
    <source>
        <strain evidence="1">Glfc:IPQL:Cfum</strain>
    </source>
</reference>
<accession>A0ACC0K7L9</accession>
<evidence type="ECO:0000313" key="1">
    <source>
        <dbReference type="EMBL" id="KAI8432472.1"/>
    </source>
</evidence>
<keyword evidence="2" id="KW-1185">Reference proteome</keyword>
<name>A0ACC0K7L9_CHOFU</name>
<dbReference type="Proteomes" id="UP001064048">
    <property type="component" value="Chromosome 7"/>
</dbReference>
<gene>
    <name evidence="1" type="ORF">MSG28_004856</name>
</gene>
<dbReference type="EMBL" id="CM046107">
    <property type="protein sequence ID" value="KAI8432472.1"/>
    <property type="molecule type" value="Genomic_DNA"/>
</dbReference>